<evidence type="ECO:0000256" key="3">
    <source>
        <dbReference type="ARBA" id="ARBA00023015"/>
    </source>
</evidence>
<evidence type="ECO:0000313" key="11">
    <source>
        <dbReference type="Proteomes" id="UP001143372"/>
    </source>
</evidence>
<dbReference type="GO" id="GO:0045892">
    <property type="term" value="P:negative regulation of DNA-templated transcription"/>
    <property type="evidence" value="ECO:0007669"/>
    <property type="project" value="UniProtKB-UniRule"/>
</dbReference>
<dbReference type="GO" id="GO:0019285">
    <property type="term" value="P:glycine betaine biosynthetic process from choline"/>
    <property type="evidence" value="ECO:0007669"/>
    <property type="project" value="UniProtKB-UniRule"/>
</dbReference>
<comment type="function">
    <text evidence="7">Repressor involved in choline regulation of the bet genes.</text>
</comment>
<dbReference type="InterPro" id="IPR001647">
    <property type="entry name" value="HTH_TetR"/>
</dbReference>
<comment type="caution">
    <text evidence="10">The sequence shown here is derived from an EMBL/GenBank/DDBJ whole genome shotgun (WGS) entry which is preliminary data.</text>
</comment>
<organism evidence="10 11">
    <name type="scientific">Hansschlegelia plantiphila</name>
    <dbReference type="NCBI Taxonomy" id="374655"/>
    <lineage>
        <taxon>Bacteria</taxon>
        <taxon>Pseudomonadati</taxon>
        <taxon>Pseudomonadota</taxon>
        <taxon>Alphaproteobacteria</taxon>
        <taxon>Hyphomicrobiales</taxon>
        <taxon>Methylopilaceae</taxon>
        <taxon>Hansschlegelia</taxon>
    </lineage>
</organism>
<keyword evidence="2 7" id="KW-0678">Repressor</keyword>
<dbReference type="InterPro" id="IPR017757">
    <property type="entry name" value="Tscrpt_rep_BetI"/>
</dbReference>
<reference evidence="10" key="2">
    <citation type="submission" date="2023-01" db="EMBL/GenBank/DDBJ databases">
        <authorList>
            <person name="Sun Q."/>
            <person name="Evtushenko L."/>
        </authorList>
    </citation>
    <scope>NUCLEOTIDE SEQUENCE</scope>
    <source>
        <strain evidence="10">VKM B-2347</strain>
    </source>
</reference>
<comment type="function">
    <text evidence="6">Repressor involved in the biosynthesis of the osmoprotectant glycine betaine. It represses transcription of the choline transporter BetT and the genes of BetAB involved in the synthesis of glycine betaine.</text>
</comment>
<dbReference type="SUPFAM" id="SSF46689">
    <property type="entry name" value="Homeodomain-like"/>
    <property type="match status" value="1"/>
</dbReference>
<feature type="domain" description="HTH tetR-type" evidence="9">
    <location>
        <begin position="12"/>
        <end position="72"/>
    </location>
</feature>
<evidence type="ECO:0000256" key="2">
    <source>
        <dbReference type="ARBA" id="ARBA00022491"/>
    </source>
</evidence>
<evidence type="ECO:0000256" key="4">
    <source>
        <dbReference type="ARBA" id="ARBA00023125"/>
    </source>
</evidence>
<keyword evidence="11" id="KW-1185">Reference proteome</keyword>
<feature type="DNA-binding region" description="H-T-H motif" evidence="7 8">
    <location>
        <begin position="35"/>
        <end position="54"/>
    </location>
</feature>
<dbReference type="Pfam" id="PF00440">
    <property type="entry name" value="TetR_N"/>
    <property type="match status" value="1"/>
</dbReference>
<dbReference type="PRINTS" id="PR00455">
    <property type="entry name" value="HTHTETR"/>
</dbReference>
<dbReference type="RefSeq" id="WP_271167219.1">
    <property type="nucleotide sequence ID" value="NZ_BSFI01000002.1"/>
</dbReference>
<dbReference type="PROSITE" id="PS50977">
    <property type="entry name" value="HTH_TETR_2"/>
    <property type="match status" value="1"/>
</dbReference>
<keyword evidence="4 7" id="KW-0238">DNA-binding</keyword>
<evidence type="ECO:0000256" key="7">
    <source>
        <dbReference type="HAMAP-Rule" id="MF_00768"/>
    </source>
</evidence>
<keyword evidence="3 7" id="KW-0805">Transcription regulation</keyword>
<accession>A0A9W6IXQ3</accession>
<dbReference type="InterPro" id="IPR036271">
    <property type="entry name" value="Tet_transcr_reg_TetR-rel_C_sf"/>
</dbReference>
<protein>
    <recommendedName>
        <fullName evidence="7">HTH-type transcriptional regulator BetI</fullName>
    </recommendedName>
</protein>
<comment type="pathway">
    <text evidence="1 7">Amine and polyamine biosynthesis; betaine biosynthesis via choline pathway [regulation].</text>
</comment>
<dbReference type="HAMAP" id="MF_00768">
    <property type="entry name" value="HTH_type_BetI"/>
    <property type="match status" value="1"/>
</dbReference>
<evidence type="ECO:0000259" key="9">
    <source>
        <dbReference type="PROSITE" id="PS50977"/>
    </source>
</evidence>
<dbReference type="Proteomes" id="UP001143372">
    <property type="component" value="Unassembled WGS sequence"/>
</dbReference>
<dbReference type="PANTHER" id="PTHR30055">
    <property type="entry name" value="HTH-TYPE TRANSCRIPTIONAL REGULATOR RUTR"/>
    <property type="match status" value="1"/>
</dbReference>
<evidence type="ECO:0000256" key="6">
    <source>
        <dbReference type="ARBA" id="ARBA00024936"/>
    </source>
</evidence>
<sequence>MNAPEPIQTFEAARRRQLIEATIETVSEVGFRAASLGEIARRANVSPGLFAHYFGDKDGLLEATLRFMAARLSRATAARMRAAPSPLERVMAVHESALAEEEFEPRTSAVWLAFWGQIMHSEPYRRVQSIYQRRMRSNLRHGLRSLVAADKVASHAVLIAATIDGLWLQSHASRRTRDDGSRARAAVRSLIVILVGDRDEADIRISAEIERAQITNDVTGALRDQRRALARLEAAARRLAGGD</sequence>
<dbReference type="NCBIfam" id="NF001978">
    <property type="entry name" value="PRK00767.1"/>
    <property type="match status" value="1"/>
</dbReference>
<dbReference type="GO" id="GO:0000976">
    <property type="term" value="F:transcription cis-regulatory region binding"/>
    <property type="evidence" value="ECO:0007669"/>
    <property type="project" value="TreeGrafter"/>
</dbReference>
<dbReference type="AlphaFoldDB" id="A0A9W6IXQ3"/>
<evidence type="ECO:0000256" key="1">
    <source>
        <dbReference type="ARBA" id="ARBA00004719"/>
    </source>
</evidence>
<dbReference type="InterPro" id="IPR050109">
    <property type="entry name" value="HTH-type_TetR-like_transc_reg"/>
</dbReference>
<keyword evidence="5 7" id="KW-0804">Transcription</keyword>
<name>A0A9W6IXQ3_9HYPH</name>
<dbReference type="EMBL" id="BSFI01000002">
    <property type="protein sequence ID" value="GLK66962.1"/>
    <property type="molecule type" value="Genomic_DNA"/>
</dbReference>
<dbReference type="SUPFAM" id="SSF48498">
    <property type="entry name" value="Tetracyclin repressor-like, C-terminal domain"/>
    <property type="match status" value="1"/>
</dbReference>
<reference evidence="10" key="1">
    <citation type="journal article" date="2014" name="Int. J. Syst. Evol. Microbiol.">
        <title>Complete genome sequence of Corynebacterium casei LMG S-19264T (=DSM 44701T), isolated from a smear-ripened cheese.</title>
        <authorList>
            <consortium name="US DOE Joint Genome Institute (JGI-PGF)"/>
            <person name="Walter F."/>
            <person name="Albersmeier A."/>
            <person name="Kalinowski J."/>
            <person name="Ruckert C."/>
        </authorList>
    </citation>
    <scope>NUCLEOTIDE SEQUENCE</scope>
    <source>
        <strain evidence="10">VKM B-2347</strain>
    </source>
</reference>
<dbReference type="Gene3D" id="1.10.357.10">
    <property type="entry name" value="Tetracycline Repressor, domain 2"/>
    <property type="match status" value="1"/>
</dbReference>
<evidence type="ECO:0000256" key="8">
    <source>
        <dbReference type="PROSITE-ProRule" id="PRU00335"/>
    </source>
</evidence>
<proteinExistence type="inferred from homology"/>
<dbReference type="InterPro" id="IPR039538">
    <property type="entry name" value="BetI_C"/>
</dbReference>
<evidence type="ECO:0000313" key="10">
    <source>
        <dbReference type="EMBL" id="GLK66962.1"/>
    </source>
</evidence>
<gene>
    <name evidence="7" type="primary">betI</name>
    <name evidence="10" type="ORF">GCM10008179_06000</name>
</gene>
<dbReference type="InterPro" id="IPR009057">
    <property type="entry name" value="Homeodomain-like_sf"/>
</dbReference>
<dbReference type="PANTHER" id="PTHR30055:SF234">
    <property type="entry name" value="HTH-TYPE TRANSCRIPTIONAL REGULATOR BETI"/>
    <property type="match status" value="1"/>
</dbReference>
<dbReference type="GO" id="GO:0003700">
    <property type="term" value="F:DNA-binding transcription factor activity"/>
    <property type="evidence" value="ECO:0007669"/>
    <property type="project" value="UniProtKB-UniRule"/>
</dbReference>
<dbReference type="Pfam" id="PF13977">
    <property type="entry name" value="TetR_C_6"/>
    <property type="match status" value="1"/>
</dbReference>
<evidence type="ECO:0000256" key="5">
    <source>
        <dbReference type="ARBA" id="ARBA00023163"/>
    </source>
</evidence>